<dbReference type="AlphaFoldDB" id="A0A2R8C6S3"/>
<dbReference type="InterPro" id="IPR032710">
    <property type="entry name" value="NTF2-like_dom_sf"/>
</dbReference>
<dbReference type="InterPro" id="IPR037401">
    <property type="entry name" value="SnoaL-like"/>
</dbReference>
<dbReference type="SUPFAM" id="SSF54427">
    <property type="entry name" value="NTF2-like"/>
    <property type="match status" value="2"/>
</dbReference>
<sequence length="266" mass="30126">MIHSPKCMVWFDPKGGKKMPNKDRIRALLKSIETGDPEPISVVNEAKYIQHNPQTHEGSEGLAALFKRLSQTNPKVNIVRAFEDGDFVFAHTEYDFSRRNIGFEVFRFDQGQAVEHWDNIQPRLGPNLSGHDMVGGSTEARDLEQTEDNRSTVRDFVQTVLIAGHVARLDDWITQGAFTEHNPHLTDDLTGLVQHISDKSAVGYHHMHRILAEGDFVLTVCEGSRNGQHSALYDLFRLSEGRIVEHWDTVEKVAPASEWKNDNGKF</sequence>
<reference evidence="3" key="1">
    <citation type="submission" date="2018-03" db="EMBL/GenBank/DDBJ databases">
        <authorList>
            <person name="Rodrigo-Torres L."/>
            <person name="Arahal R. D."/>
            <person name="Lucena T."/>
        </authorList>
    </citation>
    <scope>NUCLEOTIDE SEQUENCE [LARGE SCALE GENOMIC DNA]</scope>
    <source>
        <strain evidence="3">CECT 7615</strain>
    </source>
</reference>
<feature type="domain" description="SnoaL-like" evidence="1">
    <location>
        <begin position="26"/>
        <end position="116"/>
    </location>
</feature>
<proteinExistence type="predicted"/>
<dbReference type="Proteomes" id="UP000244898">
    <property type="component" value="Unassembled WGS sequence"/>
</dbReference>
<protein>
    <recommendedName>
        <fullName evidence="1">SnoaL-like domain-containing protein</fullName>
    </recommendedName>
</protein>
<organism evidence="2 3">
    <name type="scientific">Falsiruegeria mediterranea M17</name>
    <dbReference type="NCBI Taxonomy" id="1200281"/>
    <lineage>
        <taxon>Bacteria</taxon>
        <taxon>Pseudomonadati</taxon>
        <taxon>Pseudomonadota</taxon>
        <taxon>Alphaproteobacteria</taxon>
        <taxon>Rhodobacterales</taxon>
        <taxon>Roseobacteraceae</taxon>
        <taxon>Falsiruegeria</taxon>
    </lineage>
</organism>
<dbReference type="Gene3D" id="3.10.450.50">
    <property type="match status" value="2"/>
</dbReference>
<dbReference type="Pfam" id="PF12680">
    <property type="entry name" value="SnoaL_2"/>
    <property type="match status" value="1"/>
</dbReference>
<name>A0A2R8C6S3_9RHOB</name>
<gene>
    <name evidence="2" type="ORF">TRM7615_01538</name>
</gene>
<evidence type="ECO:0000313" key="2">
    <source>
        <dbReference type="EMBL" id="SPJ28043.1"/>
    </source>
</evidence>
<evidence type="ECO:0000259" key="1">
    <source>
        <dbReference type="Pfam" id="PF12680"/>
    </source>
</evidence>
<accession>A0A2R8C6S3</accession>
<evidence type="ECO:0000313" key="3">
    <source>
        <dbReference type="Proteomes" id="UP000244898"/>
    </source>
</evidence>
<dbReference type="EMBL" id="ONZG01000003">
    <property type="protein sequence ID" value="SPJ28043.1"/>
    <property type="molecule type" value="Genomic_DNA"/>
</dbReference>
<keyword evidence="3" id="KW-1185">Reference proteome</keyword>